<gene>
    <name evidence="2" type="ORF">NDU88_003169</name>
</gene>
<evidence type="ECO:0000256" key="1">
    <source>
        <dbReference type="SAM" id="MobiDB-lite"/>
    </source>
</evidence>
<feature type="region of interest" description="Disordered" evidence="1">
    <location>
        <begin position="78"/>
        <end position="113"/>
    </location>
</feature>
<name>A0AAV7LHS0_PLEWA</name>
<dbReference type="Proteomes" id="UP001066276">
    <property type="component" value="Chromosome 11"/>
</dbReference>
<keyword evidence="3" id="KW-1185">Reference proteome</keyword>
<reference evidence="2" key="1">
    <citation type="journal article" date="2022" name="bioRxiv">
        <title>Sequencing and chromosome-scale assembly of the giantPleurodeles waltlgenome.</title>
        <authorList>
            <person name="Brown T."/>
            <person name="Elewa A."/>
            <person name="Iarovenko S."/>
            <person name="Subramanian E."/>
            <person name="Araus A.J."/>
            <person name="Petzold A."/>
            <person name="Susuki M."/>
            <person name="Suzuki K.-i.T."/>
            <person name="Hayashi T."/>
            <person name="Toyoda A."/>
            <person name="Oliveira C."/>
            <person name="Osipova E."/>
            <person name="Leigh N.D."/>
            <person name="Simon A."/>
            <person name="Yun M.H."/>
        </authorList>
    </citation>
    <scope>NUCLEOTIDE SEQUENCE</scope>
    <source>
        <strain evidence="2">20211129_DDA</strain>
        <tissue evidence="2">Liver</tissue>
    </source>
</reference>
<feature type="region of interest" description="Disordered" evidence="1">
    <location>
        <begin position="1"/>
        <end position="24"/>
    </location>
</feature>
<evidence type="ECO:0000313" key="2">
    <source>
        <dbReference type="EMBL" id="KAJ1090029.1"/>
    </source>
</evidence>
<dbReference type="AlphaFoldDB" id="A0AAV7LHS0"/>
<dbReference type="EMBL" id="JANPWB010000015">
    <property type="protein sequence ID" value="KAJ1090029.1"/>
    <property type="molecule type" value="Genomic_DNA"/>
</dbReference>
<organism evidence="2 3">
    <name type="scientific">Pleurodeles waltl</name>
    <name type="common">Iberian ribbed newt</name>
    <dbReference type="NCBI Taxonomy" id="8319"/>
    <lineage>
        <taxon>Eukaryota</taxon>
        <taxon>Metazoa</taxon>
        <taxon>Chordata</taxon>
        <taxon>Craniata</taxon>
        <taxon>Vertebrata</taxon>
        <taxon>Euteleostomi</taxon>
        <taxon>Amphibia</taxon>
        <taxon>Batrachia</taxon>
        <taxon>Caudata</taxon>
        <taxon>Salamandroidea</taxon>
        <taxon>Salamandridae</taxon>
        <taxon>Pleurodelinae</taxon>
        <taxon>Pleurodeles</taxon>
    </lineage>
</organism>
<protein>
    <submittedName>
        <fullName evidence="2">Uncharacterized protein</fullName>
    </submittedName>
</protein>
<comment type="caution">
    <text evidence="2">The sequence shown here is derived from an EMBL/GenBank/DDBJ whole genome shotgun (WGS) entry which is preliminary data.</text>
</comment>
<evidence type="ECO:0000313" key="3">
    <source>
        <dbReference type="Proteomes" id="UP001066276"/>
    </source>
</evidence>
<sequence length="180" mass="19078">MSCRSSALRSLPPARRTRGTKVSPACFGSGAIAESLSLFHPRREGGPGRVRYRRLQPGTGPVRLVGSLPYGTPSPFSWGRTPLRSWSGPRHSTFRSSSGALPSRRQDTASSEGISQVCATPRCSSFSPLPCAPGAPQGYLRLASGRVPLRSFTPRSTHEGRGGRREEGIAGRSPPPAPSG</sequence>
<accession>A0AAV7LHS0</accession>
<feature type="region of interest" description="Disordered" evidence="1">
    <location>
        <begin position="144"/>
        <end position="180"/>
    </location>
</feature>
<proteinExistence type="predicted"/>
<feature type="compositionally biased region" description="Basic and acidic residues" evidence="1">
    <location>
        <begin position="156"/>
        <end position="169"/>
    </location>
</feature>